<proteinExistence type="inferred from homology"/>
<keyword evidence="8" id="KW-0175">Coiled coil</keyword>
<dbReference type="Proteomes" id="UP001172673">
    <property type="component" value="Unassembled WGS sequence"/>
</dbReference>
<dbReference type="GO" id="GO:0006357">
    <property type="term" value="P:regulation of transcription by RNA polymerase II"/>
    <property type="evidence" value="ECO:0007669"/>
    <property type="project" value="InterPro"/>
</dbReference>
<comment type="subcellular location">
    <subcellularLocation>
        <location evidence="1 7">Nucleus</location>
    </subcellularLocation>
</comment>
<name>A0AA39CKQ9_9EURO</name>
<comment type="similarity">
    <text evidence="2 7">Belongs to the Mediator complex subunit 9 family.</text>
</comment>
<comment type="function">
    <text evidence="7">Component of the Mediator complex, a coactivator involved in the regulated transcription of nearly all RNA polymerase II-dependent genes. Mediator functions as a bridge to convey information from gene-specific regulatory proteins to the basal RNA polymerase II transcription machinery. Mediator is recruited to promoters by direct interactions with regulatory proteins and serves as a scaffold for the assembly of a functional preinitiation complex with RNA polymerase II and the general transcription factors.</text>
</comment>
<feature type="coiled-coil region" evidence="8">
    <location>
        <begin position="96"/>
        <end position="130"/>
    </location>
</feature>
<dbReference type="InterPro" id="IPR011425">
    <property type="entry name" value="Med9"/>
</dbReference>
<protein>
    <recommendedName>
        <fullName evidence="7">Mediator of RNA polymerase II transcription subunit 9</fullName>
    </recommendedName>
    <alternativeName>
        <fullName evidence="7">Mediator complex subunit 9</fullName>
    </alternativeName>
</protein>
<evidence type="ECO:0000256" key="5">
    <source>
        <dbReference type="ARBA" id="ARBA00023163"/>
    </source>
</evidence>
<dbReference type="GO" id="GO:0003712">
    <property type="term" value="F:transcription coregulator activity"/>
    <property type="evidence" value="ECO:0007669"/>
    <property type="project" value="InterPro"/>
</dbReference>
<keyword evidence="5 7" id="KW-0804">Transcription</keyword>
<evidence type="ECO:0000256" key="4">
    <source>
        <dbReference type="ARBA" id="ARBA00023159"/>
    </source>
</evidence>
<evidence type="ECO:0000256" key="6">
    <source>
        <dbReference type="ARBA" id="ARBA00023242"/>
    </source>
</evidence>
<dbReference type="AlphaFoldDB" id="A0AA39CKQ9"/>
<gene>
    <name evidence="7" type="primary">MED9</name>
    <name evidence="10" type="ORF">H2200_004738</name>
</gene>
<dbReference type="Pfam" id="PF07544">
    <property type="entry name" value="Med9"/>
    <property type="match status" value="1"/>
</dbReference>
<evidence type="ECO:0000256" key="9">
    <source>
        <dbReference type="SAM" id="MobiDB-lite"/>
    </source>
</evidence>
<keyword evidence="4 7" id="KW-0010">Activator</keyword>
<organism evidence="10 11">
    <name type="scientific">Cladophialophora chaetospira</name>
    <dbReference type="NCBI Taxonomy" id="386627"/>
    <lineage>
        <taxon>Eukaryota</taxon>
        <taxon>Fungi</taxon>
        <taxon>Dikarya</taxon>
        <taxon>Ascomycota</taxon>
        <taxon>Pezizomycotina</taxon>
        <taxon>Eurotiomycetes</taxon>
        <taxon>Chaetothyriomycetidae</taxon>
        <taxon>Chaetothyriales</taxon>
        <taxon>Herpotrichiellaceae</taxon>
        <taxon>Cladophialophora</taxon>
    </lineage>
</organism>
<keyword evidence="11" id="KW-1185">Reference proteome</keyword>
<keyword evidence="6 7" id="KW-0539">Nucleus</keyword>
<comment type="subunit">
    <text evidence="7">Component of the Mediator complex.</text>
</comment>
<evidence type="ECO:0000313" key="10">
    <source>
        <dbReference type="EMBL" id="KAJ9611554.1"/>
    </source>
</evidence>
<evidence type="ECO:0000256" key="3">
    <source>
        <dbReference type="ARBA" id="ARBA00023015"/>
    </source>
</evidence>
<reference evidence="10" key="1">
    <citation type="submission" date="2022-10" db="EMBL/GenBank/DDBJ databases">
        <title>Culturing micro-colonial fungi from biological soil crusts in the Mojave desert and describing Neophaeococcomyces mojavensis, and introducing the new genera and species Taxawa tesnikishii.</title>
        <authorList>
            <person name="Kurbessoian T."/>
            <person name="Stajich J.E."/>
        </authorList>
    </citation>
    <scope>NUCLEOTIDE SEQUENCE</scope>
    <source>
        <strain evidence="10">TK_41</strain>
    </source>
</reference>
<feature type="compositionally biased region" description="Polar residues" evidence="9">
    <location>
        <begin position="41"/>
        <end position="57"/>
    </location>
</feature>
<evidence type="ECO:0000256" key="8">
    <source>
        <dbReference type="SAM" id="Coils"/>
    </source>
</evidence>
<comment type="caution">
    <text evidence="10">The sequence shown here is derived from an EMBL/GenBank/DDBJ whole genome shotgun (WGS) entry which is preliminary data.</text>
</comment>
<evidence type="ECO:0000256" key="1">
    <source>
        <dbReference type="ARBA" id="ARBA00004123"/>
    </source>
</evidence>
<keyword evidence="3 7" id="KW-0805">Transcription regulation</keyword>
<dbReference type="EMBL" id="JAPDRK010000006">
    <property type="protein sequence ID" value="KAJ9611554.1"/>
    <property type="molecule type" value="Genomic_DNA"/>
</dbReference>
<sequence>MPSAVPFTHPDVPPFPPPSTFSLLPDIYILLARLHLLHQTSQSQTNGHSQQSTQPHPQINPAILNGAPLLDPKDLPGQIYPLKQKLAKARAAVEELPDVDRTVEEQEDEIRRLESRVRGLKTRLASLGEIAREKGDVEMREAGEQGG</sequence>
<evidence type="ECO:0000256" key="2">
    <source>
        <dbReference type="ARBA" id="ARBA00008089"/>
    </source>
</evidence>
<accession>A0AA39CKQ9</accession>
<evidence type="ECO:0000313" key="11">
    <source>
        <dbReference type="Proteomes" id="UP001172673"/>
    </source>
</evidence>
<evidence type="ECO:0000256" key="7">
    <source>
        <dbReference type="RuleBase" id="RU364145"/>
    </source>
</evidence>
<feature type="region of interest" description="Disordered" evidence="9">
    <location>
        <begin position="41"/>
        <end position="70"/>
    </location>
</feature>
<dbReference type="GO" id="GO:0016592">
    <property type="term" value="C:mediator complex"/>
    <property type="evidence" value="ECO:0007669"/>
    <property type="project" value="InterPro"/>
</dbReference>